<dbReference type="EMBL" id="BAABGP010000016">
    <property type="protein sequence ID" value="GAA4486498.1"/>
    <property type="molecule type" value="Genomic_DNA"/>
</dbReference>
<feature type="region of interest" description="Disordered" evidence="1">
    <location>
        <begin position="1"/>
        <end position="55"/>
    </location>
</feature>
<organism evidence="2 3">
    <name type="scientific">Microbacterium panaciterrae</name>
    <dbReference type="NCBI Taxonomy" id="985759"/>
    <lineage>
        <taxon>Bacteria</taxon>
        <taxon>Bacillati</taxon>
        <taxon>Actinomycetota</taxon>
        <taxon>Actinomycetes</taxon>
        <taxon>Micrococcales</taxon>
        <taxon>Microbacteriaceae</taxon>
        <taxon>Microbacterium</taxon>
    </lineage>
</organism>
<sequence>MRVQERADPGGHSVAPGDGERAPFGEVVLHVDDQQRASHDPSVRRNGETPSEEGVFSGAAQGIRTMIAGLTWRYSTELSGTGRHVNPASGLTAIRPAA</sequence>
<feature type="compositionally biased region" description="Basic and acidic residues" evidence="1">
    <location>
        <begin position="18"/>
        <end position="47"/>
    </location>
</feature>
<reference evidence="3" key="1">
    <citation type="journal article" date="2019" name="Int. J. Syst. Evol. Microbiol.">
        <title>The Global Catalogue of Microorganisms (GCM) 10K type strain sequencing project: providing services to taxonomists for standard genome sequencing and annotation.</title>
        <authorList>
            <consortium name="The Broad Institute Genomics Platform"/>
            <consortium name="The Broad Institute Genome Sequencing Center for Infectious Disease"/>
            <person name="Wu L."/>
            <person name="Ma J."/>
        </authorList>
    </citation>
    <scope>NUCLEOTIDE SEQUENCE [LARGE SCALE GENOMIC DNA]</scope>
    <source>
        <strain evidence="3">JCM 17839</strain>
    </source>
</reference>
<keyword evidence="3" id="KW-1185">Reference proteome</keyword>
<comment type="caution">
    <text evidence="2">The sequence shown here is derived from an EMBL/GenBank/DDBJ whole genome shotgun (WGS) entry which is preliminary data.</text>
</comment>
<evidence type="ECO:0000313" key="2">
    <source>
        <dbReference type="EMBL" id="GAA4486498.1"/>
    </source>
</evidence>
<evidence type="ECO:0000256" key="1">
    <source>
        <dbReference type="SAM" id="MobiDB-lite"/>
    </source>
</evidence>
<gene>
    <name evidence="2" type="ORF">GCM10023171_22530</name>
</gene>
<name>A0ABP8PI47_9MICO</name>
<dbReference type="Proteomes" id="UP001500731">
    <property type="component" value="Unassembled WGS sequence"/>
</dbReference>
<proteinExistence type="predicted"/>
<protein>
    <submittedName>
        <fullName evidence="2">Uncharacterized protein</fullName>
    </submittedName>
</protein>
<evidence type="ECO:0000313" key="3">
    <source>
        <dbReference type="Proteomes" id="UP001500731"/>
    </source>
</evidence>
<accession>A0ABP8PI47</accession>